<keyword evidence="10" id="KW-0808">Transferase</keyword>
<dbReference type="PANTHER" id="PTHR46638">
    <property type="entry name" value="CORRINOID ADENOSYLTRANSFERASE"/>
    <property type="match status" value="1"/>
</dbReference>
<gene>
    <name evidence="10" type="ORF">H5P30_13940</name>
</gene>
<evidence type="ECO:0000313" key="11">
    <source>
        <dbReference type="Proteomes" id="UP000525652"/>
    </source>
</evidence>
<dbReference type="EMBL" id="JACHVA010000102">
    <property type="protein sequence ID" value="MBC2602880.1"/>
    <property type="molecule type" value="Genomic_DNA"/>
</dbReference>
<comment type="pathway">
    <text evidence="1">Cofactor biosynthesis; adenosylcobalamin biosynthesis; adenosylcobalamin from cob(II)yrinate a,c-diamide: step 2/7.</text>
</comment>
<dbReference type="RefSeq" id="WP_185693546.1">
    <property type="nucleotide sequence ID" value="NZ_JACHVA010000102.1"/>
</dbReference>
<dbReference type="Pfam" id="PF02572">
    <property type="entry name" value="CobA_CobO_BtuR"/>
    <property type="match status" value="1"/>
</dbReference>
<dbReference type="PIRSF" id="PIRSF015617">
    <property type="entry name" value="Adensltrnsf_CobA"/>
    <property type="match status" value="1"/>
</dbReference>
<sequence length="176" mass="19696">MSAESKRHYLHLYTGNGKGKTTAASGLVLRGVAQGWKVFFGQFIKNSPSGEISLLRERFPEVTVEQFGRGFFLRRAPEPADLEAAVNGLQRLQKVAEAEEHRMIVADELLIALKYELISPSAVLHLADTCSTRAELIFTGRYAPDWLIERADLVSEIQPLKHYYQAGVPARKGIER</sequence>
<accession>A0A7X1B1R8</accession>
<evidence type="ECO:0000256" key="6">
    <source>
        <dbReference type="ARBA" id="ARBA00033334"/>
    </source>
</evidence>
<dbReference type="EC" id="2.5.1.17" evidence="3"/>
<dbReference type="Gene3D" id="3.40.50.300">
    <property type="entry name" value="P-loop containing nucleotide triphosphate hydrolases"/>
    <property type="match status" value="1"/>
</dbReference>
<reference evidence="10 11" key="1">
    <citation type="submission" date="2020-07" db="EMBL/GenBank/DDBJ databases">
        <authorList>
            <person name="Feng X."/>
        </authorList>
    </citation>
    <scope>NUCLEOTIDE SEQUENCE [LARGE SCALE GENOMIC DNA]</scope>
    <source>
        <strain evidence="10 11">JCM14086</strain>
    </source>
</reference>
<dbReference type="AlphaFoldDB" id="A0A7X1B1R8"/>
<dbReference type="SUPFAM" id="SSF52540">
    <property type="entry name" value="P-loop containing nucleoside triphosphate hydrolases"/>
    <property type="match status" value="1"/>
</dbReference>
<keyword evidence="11" id="KW-1185">Reference proteome</keyword>
<dbReference type="InterPro" id="IPR027417">
    <property type="entry name" value="P-loop_NTPase"/>
</dbReference>
<comment type="similarity">
    <text evidence="2">Belongs to the Cob(I)alamin adenosyltransferase family.</text>
</comment>
<organism evidence="10 11">
    <name type="scientific">Puniceicoccus vermicola</name>
    <dbReference type="NCBI Taxonomy" id="388746"/>
    <lineage>
        <taxon>Bacteria</taxon>
        <taxon>Pseudomonadati</taxon>
        <taxon>Verrucomicrobiota</taxon>
        <taxon>Opitutia</taxon>
        <taxon>Puniceicoccales</taxon>
        <taxon>Puniceicoccaceae</taxon>
        <taxon>Puniceicoccus</taxon>
    </lineage>
</organism>
<evidence type="ECO:0000256" key="4">
    <source>
        <dbReference type="ARBA" id="ARBA00024929"/>
    </source>
</evidence>
<dbReference type="GO" id="GO:0008817">
    <property type="term" value="F:corrinoid adenosyltransferase activity"/>
    <property type="evidence" value="ECO:0007669"/>
    <property type="project" value="UniProtKB-EC"/>
</dbReference>
<comment type="caution">
    <text evidence="10">The sequence shown here is derived from an EMBL/GenBank/DDBJ whole genome shotgun (WGS) entry which is preliminary data.</text>
</comment>
<dbReference type="InterPro" id="IPR003724">
    <property type="entry name" value="CblAdoTrfase_CobA"/>
</dbReference>
<evidence type="ECO:0000256" key="9">
    <source>
        <dbReference type="ARBA" id="ARBA00048692"/>
    </source>
</evidence>
<evidence type="ECO:0000256" key="7">
    <source>
        <dbReference type="ARBA" id="ARBA00033354"/>
    </source>
</evidence>
<evidence type="ECO:0000256" key="1">
    <source>
        <dbReference type="ARBA" id="ARBA00005121"/>
    </source>
</evidence>
<dbReference type="GO" id="GO:0009236">
    <property type="term" value="P:cobalamin biosynthetic process"/>
    <property type="evidence" value="ECO:0007669"/>
    <property type="project" value="InterPro"/>
</dbReference>
<evidence type="ECO:0000256" key="2">
    <source>
        <dbReference type="ARBA" id="ARBA00007487"/>
    </source>
</evidence>
<dbReference type="Proteomes" id="UP000525652">
    <property type="component" value="Unassembled WGS sequence"/>
</dbReference>
<proteinExistence type="inferred from homology"/>
<comment type="function">
    <text evidence="4">Required for both de novo synthesis of the corrin ring for the assimilation of exogenous corrinoids. Participates in the adenosylation of a variety of incomplete and complete corrinoids.</text>
</comment>
<comment type="catalytic activity">
    <reaction evidence="8">
        <text>2 cob(II)yrinate a,c diamide + reduced [electron-transfer flavoprotein] + 2 ATP = 2 adenosylcob(III)yrinate a,c-diamide + 2 triphosphate + oxidized [electron-transfer flavoprotein] + 3 H(+)</text>
        <dbReference type="Rhea" id="RHEA:11528"/>
        <dbReference type="Rhea" id="RHEA-COMP:10685"/>
        <dbReference type="Rhea" id="RHEA-COMP:10686"/>
        <dbReference type="ChEBI" id="CHEBI:15378"/>
        <dbReference type="ChEBI" id="CHEBI:18036"/>
        <dbReference type="ChEBI" id="CHEBI:30616"/>
        <dbReference type="ChEBI" id="CHEBI:57692"/>
        <dbReference type="ChEBI" id="CHEBI:58307"/>
        <dbReference type="ChEBI" id="CHEBI:58503"/>
        <dbReference type="ChEBI" id="CHEBI:58537"/>
        <dbReference type="EC" id="2.5.1.17"/>
    </reaction>
</comment>
<evidence type="ECO:0000256" key="8">
    <source>
        <dbReference type="ARBA" id="ARBA00048555"/>
    </source>
</evidence>
<evidence type="ECO:0000313" key="10">
    <source>
        <dbReference type="EMBL" id="MBC2602880.1"/>
    </source>
</evidence>
<name>A0A7X1B1R8_9BACT</name>
<protein>
    <recommendedName>
        <fullName evidence="3">corrinoid adenosyltransferase</fullName>
        <ecNumber evidence="3">2.5.1.17</ecNumber>
    </recommendedName>
    <alternativeName>
        <fullName evidence="5">Cob(II)alamin adenosyltransferase</fullName>
    </alternativeName>
    <alternativeName>
        <fullName evidence="7">Cob(II)yrinic acid a,c-diamide adenosyltransferase</fullName>
    </alternativeName>
    <alternativeName>
        <fullName evidence="6">Cobinamide/cobalamin adenosyltransferase</fullName>
    </alternativeName>
</protein>
<evidence type="ECO:0000256" key="3">
    <source>
        <dbReference type="ARBA" id="ARBA00012454"/>
    </source>
</evidence>
<evidence type="ECO:0000256" key="5">
    <source>
        <dbReference type="ARBA" id="ARBA00031529"/>
    </source>
</evidence>
<dbReference type="GO" id="GO:0005524">
    <property type="term" value="F:ATP binding"/>
    <property type="evidence" value="ECO:0007669"/>
    <property type="project" value="InterPro"/>
</dbReference>
<dbReference type="PANTHER" id="PTHR46638:SF1">
    <property type="entry name" value="CORRINOID ADENOSYLTRANSFERASE"/>
    <property type="match status" value="1"/>
</dbReference>
<comment type="catalytic activity">
    <reaction evidence="9">
        <text>2 cob(II)alamin + reduced [electron-transfer flavoprotein] + 2 ATP = 2 adenosylcob(III)alamin + 2 triphosphate + oxidized [electron-transfer flavoprotein] + 3 H(+)</text>
        <dbReference type="Rhea" id="RHEA:28671"/>
        <dbReference type="Rhea" id="RHEA-COMP:10685"/>
        <dbReference type="Rhea" id="RHEA-COMP:10686"/>
        <dbReference type="ChEBI" id="CHEBI:15378"/>
        <dbReference type="ChEBI" id="CHEBI:16304"/>
        <dbReference type="ChEBI" id="CHEBI:18036"/>
        <dbReference type="ChEBI" id="CHEBI:18408"/>
        <dbReference type="ChEBI" id="CHEBI:30616"/>
        <dbReference type="ChEBI" id="CHEBI:57692"/>
        <dbReference type="ChEBI" id="CHEBI:58307"/>
        <dbReference type="EC" id="2.5.1.17"/>
    </reaction>
</comment>